<dbReference type="AlphaFoldDB" id="A0A1V4IGE0"/>
<accession>A0A1V4IGE0</accession>
<gene>
    <name evidence="1" type="ORF">CLCHR_37480</name>
</gene>
<reference evidence="1 2" key="1">
    <citation type="submission" date="2017-03" db="EMBL/GenBank/DDBJ databases">
        <title>Genome sequence of Clostridium chromiireducens DSM 23318.</title>
        <authorList>
            <person name="Poehlein A."/>
            <person name="Daniel R."/>
        </authorList>
    </citation>
    <scope>NUCLEOTIDE SEQUENCE [LARGE SCALE GENOMIC DNA]</scope>
    <source>
        <strain evidence="1 2">DSM 23318</strain>
    </source>
</reference>
<dbReference type="Proteomes" id="UP000191056">
    <property type="component" value="Unassembled WGS sequence"/>
</dbReference>
<dbReference type="EMBL" id="MZGT01000061">
    <property type="protein sequence ID" value="OPJ58725.1"/>
    <property type="molecule type" value="Genomic_DNA"/>
</dbReference>
<organism evidence="1 2">
    <name type="scientific">Clostridium chromiireducens</name>
    <dbReference type="NCBI Taxonomy" id="225345"/>
    <lineage>
        <taxon>Bacteria</taxon>
        <taxon>Bacillati</taxon>
        <taxon>Bacillota</taxon>
        <taxon>Clostridia</taxon>
        <taxon>Eubacteriales</taxon>
        <taxon>Clostridiaceae</taxon>
        <taxon>Clostridium</taxon>
    </lineage>
</organism>
<evidence type="ECO:0000313" key="2">
    <source>
        <dbReference type="Proteomes" id="UP000191056"/>
    </source>
</evidence>
<comment type="caution">
    <text evidence="1">The sequence shown here is derived from an EMBL/GenBank/DDBJ whole genome shotgun (WGS) entry which is preliminary data.</text>
</comment>
<dbReference type="RefSeq" id="WP_169896845.1">
    <property type="nucleotide sequence ID" value="NZ_JBLZIA010000003.1"/>
</dbReference>
<evidence type="ECO:0000313" key="1">
    <source>
        <dbReference type="EMBL" id="OPJ58725.1"/>
    </source>
</evidence>
<proteinExistence type="predicted"/>
<dbReference type="STRING" id="225345.CLCHR_37480"/>
<protein>
    <submittedName>
        <fullName evidence="1">Uncharacterized protein</fullName>
    </submittedName>
</protein>
<sequence length="51" mass="6069">MSRNNNGDKFSNIMRVGNFTKHAVENFEENIVEQKDYLEKVRAHEKSRDIE</sequence>
<keyword evidence="2" id="KW-1185">Reference proteome</keyword>
<name>A0A1V4IGE0_9CLOT</name>